<feature type="transmembrane region" description="Helical" evidence="1">
    <location>
        <begin position="125"/>
        <end position="144"/>
    </location>
</feature>
<keyword evidence="1" id="KW-0472">Membrane</keyword>
<evidence type="ECO:0000313" key="3">
    <source>
        <dbReference type="Proteomes" id="UP000095651"/>
    </source>
</evidence>
<evidence type="ECO:0000256" key="1">
    <source>
        <dbReference type="SAM" id="Phobius"/>
    </source>
</evidence>
<name>A0A173XQW4_9FIRM</name>
<feature type="transmembrane region" description="Helical" evidence="1">
    <location>
        <begin position="212"/>
        <end position="230"/>
    </location>
</feature>
<dbReference type="EMBL" id="CYZE01000001">
    <property type="protein sequence ID" value="CUN54281.1"/>
    <property type="molecule type" value="Genomic_DNA"/>
</dbReference>
<organism evidence="2 3">
    <name type="scientific">Hungatella hathewayi</name>
    <dbReference type="NCBI Taxonomy" id="154046"/>
    <lineage>
        <taxon>Bacteria</taxon>
        <taxon>Bacillati</taxon>
        <taxon>Bacillota</taxon>
        <taxon>Clostridia</taxon>
        <taxon>Lachnospirales</taxon>
        <taxon>Lachnospiraceae</taxon>
        <taxon>Hungatella</taxon>
    </lineage>
</organism>
<reference evidence="2 3" key="1">
    <citation type="submission" date="2015-09" db="EMBL/GenBank/DDBJ databases">
        <authorList>
            <consortium name="Pathogen Informatics"/>
        </authorList>
    </citation>
    <scope>NUCLEOTIDE SEQUENCE [LARGE SCALE GENOMIC DNA]</scope>
    <source>
        <strain evidence="2 3">2789STDY5608850</strain>
    </source>
</reference>
<feature type="transmembrane region" description="Helical" evidence="1">
    <location>
        <begin position="150"/>
        <end position="175"/>
    </location>
</feature>
<protein>
    <submittedName>
        <fullName evidence="2">Protein of uncharacterized function (DUF2812)</fullName>
    </submittedName>
</protein>
<proteinExistence type="predicted"/>
<evidence type="ECO:0000313" key="2">
    <source>
        <dbReference type="EMBL" id="CUN54281.1"/>
    </source>
</evidence>
<dbReference type="AlphaFoldDB" id="A0A173XQW4"/>
<keyword evidence="1" id="KW-0812">Transmembrane</keyword>
<dbReference type="RefSeq" id="WP_055652868.1">
    <property type="nucleotide sequence ID" value="NZ_CABIXC010000001.1"/>
</dbReference>
<dbReference type="Proteomes" id="UP000095651">
    <property type="component" value="Unassembled WGS sequence"/>
</dbReference>
<sequence length="385" mass="43958">MEKRKRTIRKLMPVSPYDSAGLEAWFSELAGQGLFVRKTGYYFANFQRKEPGSLVYKLEPCDQYRDEYEKELTEQYRLAGWEAAGDVWRKFIIFAAVREMAVSPEISGEIRSAGDSSLKKTGHGCLMTCAADGVLTAFWSWMILGRFGFWYATTMATPFLFCALMIFLFGINIFWRMSDYIQIRRYLKGTKCNVHLPEHNGQTRPGRGRVRSICSAVAVICICLVFMWAGEQKSWHKELSVIHTSLPVPPIAAISPESSPISGTVTYHSYIVAPVQFQIVQEGPDAQMLRMDYMELRFPRLVKPVFKNMMKDQLQWSSAEPEAVSSGLFDTAFVAEINDSMHYLFVSDGQKVAAVCYIGPGYTDEFLKMIHDAMETWTQPELFWQ</sequence>
<keyword evidence="1" id="KW-1133">Transmembrane helix</keyword>
<gene>
    <name evidence="2" type="ORF">ERS852407_00508</name>
</gene>
<accession>A0A173XQW4</accession>